<evidence type="ECO:0000313" key="5">
    <source>
        <dbReference type="EMBL" id="OGE12310.1"/>
    </source>
</evidence>
<comment type="similarity">
    <text evidence="1">Belongs to the glycosyltransferase 2 family.</text>
</comment>
<dbReference type="InterPro" id="IPR029044">
    <property type="entry name" value="Nucleotide-diphossugar_trans"/>
</dbReference>
<dbReference type="Proteomes" id="UP000177300">
    <property type="component" value="Unassembled WGS sequence"/>
</dbReference>
<evidence type="ECO:0000259" key="4">
    <source>
        <dbReference type="Pfam" id="PF00535"/>
    </source>
</evidence>
<dbReference type="Pfam" id="PF00535">
    <property type="entry name" value="Glycos_transf_2"/>
    <property type="match status" value="1"/>
</dbReference>
<protein>
    <recommendedName>
        <fullName evidence="4">Glycosyltransferase 2-like domain-containing protein</fullName>
    </recommendedName>
</protein>
<feature type="domain" description="Glycosyltransferase 2-like" evidence="4">
    <location>
        <begin position="6"/>
        <end position="130"/>
    </location>
</feature>
<dbReference type="AlphaFoldDB" id="A0A1F5I7N1"/>
<dbReference type="PANTHER" id="PTHR43179">
    <property type="entry name" value="RHAMNOSYLTRANSFERASE WBBL"/>
    <property type="match status" value="1"/>
</dbReference>
<keyword evidence="3" id="KW-0808">Transferase</keyword>
<proteinExistence type="inferred from homology"/>
<comment type="caution">
    <text evidence="5">The sequence shown here is derived from an EMBL/GenBank/DDBJ whole genome shotgun (WGS) entry which is preliminary data.</text>
</comment>
<name>A0A1F5I7N1_9BACT</name>
<evidence type="ECO:0000256" key="3">
    <source>
        <dbReference type="ARBA" id="ARBA00022679"/>
    </source>
</evidence>
<evidence type="ECO:0000313" key="6">
    <source>
        <dbReference type="Proteomes" id="UP000177300"/>
    </source>
</evidence>
<dbReference type="GO" id="GO:0016757">
    <property type="term" value="F:glycosyltransferase activity"/>
    <property type="evidence" value="ECO:0007669"/>
    <property type="project" value="UniProtKB-KW"/>
</dbReference>
<evidence type="ECO:0000256" key="1">
    <source>
        <dbReference type="ARBA" id="ARBA00006739"/>
    </source>
</evidence>
<keyword evidence="2" id="KW-0328">Glycosyltransferase</keyword>
<evidence type="ECO:0000256" key="2">
    <source>
        <dbReference type="ARBA" id="ARBA00022676"/>
    </source>
</evidence>
<organism evidence="5 6">
    <name type="scientific">Candidatus Curtissbacteria bacterium RIFCSPLOWO2_12_FULL_38_9</name>
    <dbReference type="NCBI Taxonomy" id="1797735"/>
    <lineage>
        <taxon>Bacteria</taxon>
        <taxon>Candidatus Curtissiibacteriota</taxon>
    </lineage>
</organism>
<reference evidence="5 6" key="1">
    <citation type="journal article" date="2016" name="Nat. Commun.">
        <title>Thousands of microbial genomes shed light on interconnected biogeochemical processes in an aquifer system.</title>
        <authorList>
            <person name="Anantharaman K."/>
            <person name="Brown C.T."/>
            <person name="Hug L.A."/>
            <person name="Sharon I."/>
            <person name="Castelle C.J."/>
            <person name="Probst A.J."/>
            <person name="Thomas B.C."/>
            <person name="Singh A."/>
            <person name="Wilkins M.J."/>
            <person name="Karaoz U."/>
            <person name="Brodie E.L."/>
            <person name="Williams K.H."/>
            <person name="Hubbard S.S."/>
            <person name="Banfield J.F."/>
        </authorList>
    </citation>
    <scope>NUCLEOTIDE SEQUENCE [LARGE SCALE GENOMIC DNA]</scope>
</reference>
<sequence length="315" mass="36171">MAKKVSVIIPNYNGKDLLYRNLASVINNCPGCEIIVVDDASQDKSVDLLKKKFKQVKLIENKKNLGFAKSINIAVEKSKGELILLLNTDVAPRKNFLDIAVKHFINKDLLAVALADFSHENGKIVKRGRGGVNFRKGFINHFKIESKSGDTLWVSGGSGIFDKKKFLILGGFDSIYTPFYWEDIDLSFRAWRLGWRCIFEPNAIVDHFHEEGAIKKSSSDFFIKTVSYKNQFIFVWKNVDDYFLIIQHLLWQPYHFLKALLKLDFAFFAGFFWALLQLPKLVFNYQSAQPASPAKRGELPDYKLTVKEVLTKFER</sequence>
<dbReference type="InterPro" id="IPR001173">
    <property type="entry name" value="Glyco_trans_2-like"/>
</dbReference>
<dbReference type="CDD" id="cd04186">
    <property type="entry name" value="GT_2_like_c"/>
    <property type="match status" value="1"/>
</dbReference>
<accession>A0A1F5I7N1</accession>
<dbReference type="EMBL" id="MFBY01000059">
    <property type="protein sequence ID" value="OGE12310.1"/>
    <property type="molecule type" value="Genomic_DNA"/>
</dbReference>
<dbReference type="SUPFAM" id="SSF53448">
    <property type="entry name" value="Nucleotide-diphospho-sugar transferases"/>
    <property type="match status" value="1"/>
</dbReference>
<dbReference type="Gene3D" id="3.90.550.10">
    <property type="entry name" value="Spore Coat Polysaccharide Biosynthesis Protein SpsA, Chain A"/>
    <property type="match status" value="1"/>
</dbReference>
<dbReference type="PANTHER" id="PTHR43179:SF12">
    <property type="entry name" value="GALACTOFURANOSYLTRANSFERASE GLFT2"/>
    <property type="match status" value="1"/>
</dbReference>
<gene>
    <name evidence="5" type="ORF">A3G14_03595</name>
</gene>